<dbReference type="SUPFAM" id="SSF69279">
    <property type="entry name" value="Phage tail proteins"/>
    <property type="match status" value="1"/>
</dbReference>
<dbReference type="EMBL" id="JBCFXD010000014">
    <property type="protein sequence ID" value="MEL7560779.1"/>
    <property type="molecule type" value="Genomic_DNA"/>
</dbReference>
<gene>
    <name evidence="1" type="ORF">AAGW23_18205</name>
</gene>
<comment type="caution">
    <text evidence="1">The sequence shown here is derived from an EMBL/GenBank/DDBJ whole genome shotgun (WGS) entry which is preliminary data.</text>
</comment>
<evidence type="ECO:0000313" key="1">
    <source>
        <dbReference type="EMBL" id="MEL7560779.1"/>
    </source>
</evidence>
<dbReference type="Proteomes" id="UP001467669">
    <property type="component" value="Unassembled WGS sequence"/>
</dbReference>
<name>A0ABU9MEE5_STUCH</name>
<organism evidence="1 2">
    <name type="scientific">Stutzerimonas chloritidismutans</name>
    <name type="common">Pseudomonas chloritidismutans</name>
    <dbReference type="NCBI Taxonomy" id="203192"/>
    <lineage>
        <taxon>Bacteria</taxon>
        <taxon>Pseudomonadati</taxon>
        <taxon>Pseudomonadota</taxon>
        <taxon>Gammaproteobacteria</taxon>
        <taxon>Pseudomonadales</taxon>
        <taxon>Pseudomonadaceae</taxon>
        <taxon>Stutzerimonas</taxon>
    </lineage>
</organism>
<dbReference type="Gene3D" id="3.55.50.10">
    <property type="entry name" value="Baseplate protein-like domains"/>
    <property type="match status" value="1"/>
</dbReference>
<proteinExistence type="predicted"/>
<reference evidence="1 2" key="1">
    <citation type="submission" date="2024-04" db="EMBL/GenBank/DDBJ databases">
        <title>Draft Genome Sequence of Isolates Cultured from Underwater Hawaii Seamounts in the North Pacific Ocean.</title>
        <authorList>
            <person name="Sharma I."/>
            <person name="Darden B."/>
            <person name="Creggett J."/>
            <person name="Taylor S."/>
            <person name="Grant M.P."/>
            <person name="Scott J."/>
            <person name="Attles S."/>
            <person name="Walker S."/>
            <person name="Johnson G."/>
            <person name="St. Cloud C."/>
        </authorList>
    </citation>
    <scope>NUCLEOTIDE SEQUENCE [LARGE SCALE GENOMIC DNA]</scope>
    <source>
        <strain evidence="1 2">03GJ23</strain>
    </source>
</reference>
<evidence type="ECO:0000313" key="2">
    <source>
        <dbReference type="Proteomes" id="UP001467669"/>
    </source>
</evidence>
<sequence length="75" mass="8894">MYFCCCKALAFFNIKPILLGGYQYQLGPTVYLGREYCVRYDESDLYFVQRRCAEEGIHYNFEHSPQGHVLGRWTQ</sequence>
<dbReference type="Pfam" id="PF05954">
    <property type="entry name" value="Phage_GPD"/>
    <property type="match status" value="1"/>
</dbReference>
<keyword evidence="2" id="KW-1185">Reference proteome</keyword>
<protein>
    <submittedName>
        <fullName evidence="1">Contractile injection system protein, VgrG/Pvc8 family</fullName>
    </submittedName>
</protein>
<accession>A0ABU9MEE5</accession>